<evidence type="ECO:0000313" key="3">
    <source>
        <dbReference type="Proteomes" id="UP000007015"/>
    </source>
</evidence>
<dbReference type="AlphaFoldDB" id="B8AEM2"/>
<evidence type="ECO:0000313" key="2">
    <source>
        <dbReference type="EMBL" id="EEC72804.1"/>
    </source>
</evidence>
<feature type="region of interest" description="Disordered" evidence="1">
    <location>
        <begin position="73"/>
        <end position="143"/>
    </location>
</feature>
<organism evidence="2 3">
    <name type="scientific">Oryza sativa subsp. indica</name>
    <name type="common">Rice</name>
    <dbReference type="NCBI Taxonomy" id="39946"/>
    <lineage>
        <taxon>Eukaryota</taxon>
        <taxon>Viridiplantae</taxon>
        <taxon>Streptophyta</taxon>
        <taxon>Embryophyta</taxon>
        <taxon>Tracheophyta</taxon>
        <taxon>Spermatophyta</taxon>
        <taxon>Magnoliopsida</taxon>
        <taxon>Liliopsida</taxon>
        <taxon>Poales</taxon>
        <taxon>Poaceae</taxon>
        <taxon>BOP clade</taxon>
        <taxon>Oryzoideae</taxon>
        <taxon>Oryzeae</taxon>
        <taxon>Oryzinae</taxon>
        <taxon>Oryza</taxon>
        <taxon>Oryza sativa</taxon>
    </lineage>
</organism>
<accession>B8AEM2</accession>
<dbReference type="EMBL" id="CM000127">
    <property type="protein sequence ID" value="EEC72804.1"/>
    <property type="molecule type" value="Genomic_DNA"/>
</dbReference>
<protein>
    <submittedName>
        <fullName evidence="2">Uncharacterized protein</fullName>
    </submittedName>
</protein>
<dbReference type="Gramene" id="BGIOSGA007857-TA">
    <property type="protein sequence ID" value="BGIOSGA007857-PA"/>
    <property type="gene ID" value="BGIOSGA007857"/>
</dbReference>
<feature type="region of interest" description="Disordered" evidence="1">
    <location>
        <begin position="35"/>
        <end position="54"/>
    </location>
</feature>
<dbReference type="HOGENOM" id="CLU_1809385_0_0_1"/>
<dbReference type="Proteomes" id="UP000007015">
    <property type="component" value="Chromosome 2"/>
</dbReference>
<feature type="compositionally biased region" description="Low complexity" evidence="1">
    <location>
        <begin position="113"/>
        <end position="123"/>
    </location>
</feature>
<proteinExistence type="predicted"/>
<name>B8AEM2_ORYSI</name>
<gene>
    <name evidence="2" type="ORF">OsI_06502</name>
</gene>
<reference evidence="2 3" key="1">
    <citation type="journal article" date="2005" name="PLoS Biol.">
        <title>The genomes of Oryza sativa: a history of duplications.</title>
        <authorList>
            <person name="Yu J."/>
            <person name="Wang J."/>
            <person name="Lin W."/>
            <person name="Li S."/>
            <person name="Li H."/>
            <person name="Zhou J."/>
            <person name="Ni P."/>
            <person name="Dong W."/>
            <person name="Hu S."/>
            <person name="Zeng C."/>
            <person name="Zhang J."/>
            <person name="Zhang Y."/>
            <person name="Li R."/>
            <person name="Xu Z."/>
            <person name="Li S."/>
            <person name="Li X."/>
            <person name="Zheng H."/>
            <person name="Cong L."/>
            <person name="Lin L."/>
            <person name="Yin J."/>
            <person name="Geng J."/>
            <person name="Li G."/>
            <person name="Shi J."/>
            <person name="Liu J."/>
            <person name="Lv H."/>
            <person name="Li J."/>
            <person name="Wang J."/>
            <person name="Deng Y."/>
            <person name="Ran L."/>
            <person name="Shi X."/>
            <person name="Wang X."/>
            <person name="Wu Q."/>
            <person name="Li C."/>
            <person name="Ren X."/>
            <person name="Wang J."/>
            <person name="Wang X."/>
            <person name="Li D."/>
            <person name="Liu D."/>
            <person name="Zhang X."/>
            <person name="Ji Z."/>
            <person name="Zhao W."/>
            <person name="Sun Y."/>
            <person name="Zhang Z."/>
            <person name="Bao J."/>
            <person name="Han Y."/>
            <person name="Dong L."/>
            <person name="Ji J."/>
            <person name="Chen P."/>
            <person name="Wu S."/>
            <person name="Liu J."/>
            <person name="Xiao Y."/>
            <person name="Bu D."/>
            <person name="Tan J."/>
            <person name="Yang L."/>
            <person name="Ye C."/>
            <person name="Zhang J."/>
            <person name="Xu J."/>
            <person name="Zhou Y."/>
            <person name="Yu Y."/>
            <person name="Zhang B."/>
            <person name="Zhuang S."/>
            <person name="Wei H."/>
            <person name="Liu B."/>
            <person name="Lei M."/>
            <person name="Yu H."/>
            <person name="Li Y."/>
            <person name="Xu H."/>
            <person name="Wei S."/>
            <person name="He X."/>
            <person name="Fang L."/>
            <person name="Zhang Z."/>
            <person name="Zhang Y."/>
            <person name="Huang X."/>
            <person name="Su Z."/>
            <person name="Tong W."/>
            <person name="Li J."/>
            <person name="Tong Z."/>
            <person name="Li S."/>
            <person name="Ye J."/>
            <person name="Wang L."/>
            <person name="Fang L."/>
            <person name="Lei T."/>
            <person name="Chen C."/>
            <person name="Chen H."/>
            <person name="Xu Z."/>
            <person name="Li H."/>
            <person name="Huang H."/>
            <person name="Zhang F."/>
            <person name="Xu H."/>
            <person name="Li N."/>
            <person name="Zhao C."/>
            <person name="Li S."/>
            <person name="Dong L."/>
            <person name="Huang Y."/>
            <person name="Li L."/>
            <person name="Xi Y."/>
            <person name="Qi Q."/>
            <person name="Li W."/>
            <person name="Zhang B."/>
            <person name="Hu W."/>
            <person name="Zhang Y."/>
            <person name="Tian X."/>
            <person name="Jiao Y."/>
            <person name="Liang X."/>
            <person name="Jin J."/>
            <person name="Gao L."/>
            <person name="Zheng W."/>
            <person name="Hao B."/>
            <person name="Liu S."/>
            <person name="Wang W."/>
            <person name="Yuan L."/>
            <person name="Cao M."/>
            <person name="McDermott J."/>
            <person name="Samudrala R."/>
            <person name="Wang J."/>
            <person name="Wong G.K."/>
            <person name="Yang H."/>
        </authorList>
    </citation>
    <scope>NUCLEOTIDE SEQUENCE [LARGE SCALE GENOMIC DNA]</scope>
    <source>
        <strain evidence="3">cv. 93-11</strain>
    </source>
</reference>
<sequence>MVRQRTAALVVGEIEGGVESWHWKSLQEGAGEFDAGQLQEEAADSGGGAASAPVSEGCPVGVGILIRWEAHSGSGGSTLTGEVPRRGGASGVDPVRSAALSRGVAALKRNEGGDSSSQRQFSRGRGGAIQIGREPITNLGAHA</sequence>
<keyword evidence="3" id="KW-1185">Reference proteome</keyword>
<evidence type="ECO:0000256" key="1">
    <source>
        <dbReference type="SAM" id="MobiDB-lite"/>
    </source>
</evidence>